<evidence type="ECO:0000313" key="2">
    <source>
        <dbReference type="Proteomes" id="UP000251634"/>
    </source>
</evidence>
<dbReference type="EMBL" id="PRKZ01000006">
    <property type="protein sequence ID" value="RAW49147.1"/>
    <property type="molecule type" value="Genomic_DNA"/>
</dbReference>
<gene>
    <name evidence="1" type="ORF">C4N25_09230</name>
</gene>
<sequence length="104" mass="12482">MKLRFLTFLFLKFSLLQKHYDGFAKEKQSFLKNSTRILVKMLAFWRTNSTKHTKILRSENFVLTNMNIVCYSLCMDFGLRQNARRTEKKMWHSRLKEQRAEAAA</sequence>
<dbReference type="Proteomes" id="UP000251634">
    <property type="component" value="Unassembled WGS sequence"/>
</dbReference>
<comment type="caution">
    <text evidence="1">The sequence shown here is derived from an EMBL/GenBank/DDBJ whole genome shotgun (WGS) entry which is preliminary data.</text>
</comment>
<accession>A0A329THC9</accession>
<protein>
    <submittedName>
        <fullName evidence="1">Uncharacterized protein</fullName>
    </submittedName>
</protein>
<name>A0A329THC9_9FIRM</name>
<evidence type="ECO:0000313" key="1">
    <source>
        <dbReference type="EMBL" id="RAW49147.1"/>
    </source>
</evidence>
<dbReference type="AlphaFoldDB" id="A0A329THC9"/>
<proteinExistence type="predicted"/>
<organism evidence="1 2">
    <name type="scientific">Faecalibacterium prausnitzii</name>
    <dbReference type="NCBI Taxonomy" id="853"/>
    <lineage>
        <taxon>Bacteria</taxon>
        <taxon>Bacillati</taxon>
        <taxon>Bacillota</taxon>
        <taxon>Clostridia</taxon>
        <taxon>Eubacteriales</taxon>
        <taxon>Oscillospiraceae</taxon>
        <taxon>Faecalibacterium</taxon>
    </lineage>
</organism>
<reference evidence="1 2" key="1">
    <citation type="submission" date="2018-02" db="EMBL/GenBank/DDBJ databases">
        <title>Complete genome sequencing of Faecalibacterium prausnitzii strains isolated from the human gut.</title>
        <authorList>
            <person name="Fitzgerald B.C."/>
            <person name="Shkoporov A.N."/>
            <person name="Ross P.R."/>
            <person name="Hill C."/>
        </authorList>
    </citation>
    <scope>NUCLEOTIDE SEQUENCE [LARGE SCALE GENOMIC DNA]</scope>
    <source>
        <strain evidence="1 2">APC942/8-14-2</strain>
    </source>
</reference>